<evidence type="ECO:0000259" key="20">
    <source>
        <dbReference type="PROSITE" id="PS51676"/>
    </source>
</evidence>
<keyword evidence="7" id="KW-0677">Repeat</keyword>
<feature type="compositionally biased region" description="Basic residues" evidence="18">
    <location>
        <begin position="615"/>
        <end position="638"/>
    </location>
</feature>
<keyword evidence="17" id="KW-0175">Coiled coil</keyword>
<feature type="domain" description="FF" evidence="20">
    <location>
        <begin position="268"/>
        <end position="322"/>
    </location>
</feature>
<evidence type="ECO:0000256" key="6">
    <source>
        <dbReference type="ARBA" id="ARBA00022664"/>
    </source>
</evidence>
<evidence type="ECO:0000256" key="4">
    <source>
        <dbReference type="ARBA" id="ARBA00022499"/>
    </source>
</evidence>
<feature type="domain" description="FF" evidence="20">
    <location>
        <begin position="415"/>
        <end position="475"/>
    </location>
</feature>
<dbReference type="GO" id="GO:0071004">
    <property type="term" value="C:U2-type prespliceosome"/>
    <property type="evidence" value="ECO:0007669"/>
    <property type="project" value="TreeGrafter"/>
</dbReference>
<dbReference type="GO" id="GO:0005685">
    <property type="term" value="C:U1 snRNP"/>
    <property type="evidence" value="ECO:0007669"/>
    <property type="project" value="TreeGrafter"/>
</dbReference>
<sequence>IKSLWTEHKSLDGKTYYYNTETKQSTWEKPDELKSPAEQMLSKCPWKEYKSDTGKPYYYNSQTKESRWTKPKELEDLEGKSCLLMMSDISPAVKKAADNTATMATVMEVETATAVSEEHLSQAAVHHTPEVKAAEAPVTSSESSAATETTARATLLLRLFLNLMFSSMRSIFFSFFITISVEVAKEERPELQKKTYKWNTKEEAKQAFKELLKEKGVSSNSSWEQAMKMIINDPRYSALPKLSEKKQAFNAYKVQTEKEEKEEARIKYKESKETFQRFLENHEKMTSTTRYKKAEQMFGELEVWSCVPERDRLEIYEDVLFYLAKKEKEQAKQLRKRNWEALKNILDNMANVTYRTTWSEAQQYLLDNPTFAEDEELQNMDKEDALICFEEHIRALEKEEEEDKQKTLLRERRRQRKNREAFQKFLDELHDHGQLHSMSAWMEMYPTLSSDIRFANMLGQPGSTPLDLFKFYVEDLKARYHDEKRIIKDILKDKGFLVEVNTSFDDFGSVISSDKRATTLDAGNIKLAFNSLLEKAEAREREREKEEARKMKRKEAAFKNMLKQATPPLEPEATWEGVRERFLKESAFEDVTLESERKRIFKDFMHVLEHECQHHHSKAKKHSKKSKKHHRKRSRSRSVSHSPSQRSYKKSKKHKKKGKKRRHKSKGRERDGKREKDLDKDKENDKSRGKSRSDSKQKSPKRKAAKEEGGWDTSGSELSEGELEKRRRTLLEQLDAP</sequence>
<dbReference type="InterPro" id="IPR036020">
    <property type="entry name" value="WW_dom_sf"/>
</dbReference>
<keyword evidence="5" id="KW-0597">Phosphoprotein</keyword>
<gene>
    <name evidence="21" type="primary">prpf40a</name>
</gene>
<evidence type="ECO:0000256" key="5">
    <source>
        <dbReference type="ARBA" id="ARBA00022553"/>
    </source>
</evidence>
<dbReference type="FunFam" id="2.20.70.10:FF:000102">
    <property type="entry name" value="Pre-mRNA-processing factor 40 homolog B"/>
    <property type="match status" value="1"/>
</dbReference>
<protein>
    <recommendedName>
        <fullName evidence="14">Pre-mRNA-processing factor 40 homolog A</fullName>
    </recommendedName>
    <alternativeName>
        <fullName evidence="15">Formin-binding protein 11</fullName>
    </alternativeName>
    <alternativeName>
        <fullName evidence="16">Formin-binding protein 3</fullName>
    </alternativeName>
</protein>
<dbReference type="Gene3D" id="1.10.10.440">
    <property type="entry name" value="FF domain"/>
    <property type="match status" value="5"/>
</dbReference>
<evidence type="ECO:0000256" key="16">
    <source>
        <dbReference type="ARBA" id="ARBA00080815"/>
    </source>
</evidence>
<reference evidence="21" key="2">
    <citation type="submission" date="2025-08" db="UniProtKB">
        <authorList>
            <consortium name="Ensembl"/>
        </authorList>
    </citation>
    <scope>IDENTIFICATION</scope>
</reference>
<evidence type="ECO:0000256" key="3">
    <source>
        <dbReference type="ARBA" id="ARBA00022481"/>
    </source>
</evidence>
<keyword evidence="8" id="KW-0832">Ubl conjugation</keyword>
<dbReference type="PROSITE" id="PS01159">
    <property type="entry name" value="WW_DOMAIN_1"/>
    <property type="match status" value="2"/>
</dbReference>
<dbReference type="InterPro" id="IPR001202">
    <property type="entry name" value="WW_dom"/>
</dbReference>
<evidence type="ECO:0000313" key="22">
    <source>
        <dbReference type="Proteomes" id="UP000472264"/>
    </source>
</evidence>
<evidence type="ECO:0000256" key="14">
    <source>
        <dbReference type="ARBA" id="ARBA00072041"/>
    </source>
</evidence>
<feature type="domain" description="WW" evidence="19">
    <location>
        <begin position="45"/>
        <end position="73"/>
    </location>
</feature>
<dbReference type="InterPro" id="IPR036517">
    <property type="entry name" value="FF_domain_sf"/>
</dbReference>
<feature type="coiled-coil region" evidence="17">
    <location>
        <begin position="529"/>
        <end position="561"/>
    </location>
</feature>
<proteinExistence type="inferred from homology"/>
<dbReference type="PROSITE" id="PS51676">
    <property type="entry name" value="FF"/>
    <property type="match status" value="6"/>
</dbReference>
<keyword evidence="6" id="KW-0507">mRNA processing</keyword>
<dbReference type="CDD" id="cd00201">
    <property type="entry name" value="WW"/>
    <property type="match status" value="2"/>
</dbReference>
<dbReference type="SMART" id="SM00456">
    <property type="entry name" value="WW"/>
    <property type="match status" value="2"/>
</dbReference>
<comment type="similarity">
    <text evidence="13">Belongs to the PRPF40 family.</text>
</comment>
<dbReference type="PROSITE" id="PS50020">
    <property type="entry name" value="WW_DOMAIN_2"/>
    <property type="match status" value="2"/>
</dbReference>
<feature type="domain" description="FF" evidence="20">
    <location>
        <begin position="335"/>
        <end position="395"/>
    </location>
</feature>
<feature type="domain" description="FF" evidence="20">
    <location>
        <begin position="550"/>
        <end position="607"/>
    </location>
</feature>
<dbReference type="Pfam" id="PF00397">
    <property type="entry name" value="WW"/>
    <property type="match status" value="2"/>
</dbReference>
<feature type="domain" description="FF" evidence="20">
    <location>
        <begin position="480"/>
        <end position="535"/>
    </location>
</feature>
<dbReference type="Ensembl" id="ENSENLT00000040253.1">
    <property type="protein sequence ID" value="ENSENLP00000039228.1"/>
    <property type="gene ID" value="ENSENLG00000016353.1"/>
</dbReference>
<feature type="compositionally biased region" description="Basic and acidic residues" evidence="18">
    <location>
        <begin position="668"/>
        <end position="697"/>
    </location>
</feature>
<keyword evidence="9" id="KW-0007">Acetylation</keyword>
<evidence type="ECO:0000256" key="10">
    <source>
        <dbReference type="ARBA" id="ARBA00023187"/>
    </source>
</evidence>
<reference evidence="21" key="1">
    <citation type="submission" date="2021-04" db="EMBL/GenBank/DDBJ databases">
        <authorList>
            <consortium name="Wellcome Sanger Institute Data Sharing"/>
        </authorList>
    </citation>
    <scope>NUCLEOTIDE SEQUENCE [LARGE SCALE GENOMIC DNA]</scope>
</reference>
<accession>A0A665W5T5</accession>
<feature type="compositionally biased region" description="Basic residues" evidence="18">
    <location>
        <begin position="647"/>
        <end position="667"/>
    </location>
</feature>
<feature type="region of interest" description="Disordered" evidence="18">
    <location>
        <begin position="611"/>
        <end position="737"/>
    </location>
</feature>
<comment type="subcellular location">
    <subcellularLocation>
        <location evidence="1">Nucleus matrix</location>
    </subcellularLocation>
    <subcellularLocation>
        <location evidence="2">Nucleus speckle</location>
    </subcellularLocation>
</comment>
<evidence type="ECO:0000256" key="15">
    <source>
        <dbReference type="ARBA" id="ARBA00078214"/>
    </source>
</evidence>
<dbReference type="Proteomes" id="UP000472264">
    <property type="component" value="Chromosome 21"/>
</dbReference>
<dbReference type="SMART" id="SM00441">
    <property type="entry name" value="FF"/>
    <property type="match status" value="4"/>
</dbReference>
<evidence type="ECO:0000256" key="18">
    <source>
        <dbReference type="SAM" id="MobiDB-lite"/>
    </source>
</evidence>
<dbReference type="AlphaFoldDB" id="A0A665W5T5"/>
<dbReference type="GO" id="GO:0045292">
    <property type="term" value="P:mRNA cis splicing, via spliceosome"/>
    <property type="evidence" value="ECO:0007669"/>
    <property type="project" value="InterPro"/>
</dbReference>
<evidence type="ECO:0000256" key="11">
    <source>
        <dbReference type="ARBA" id="ARBA00023242"/>
    </source>
</evidence>
<dbReference type="Gene3D" id="2.20.70.10">
    <property type="match status" value="2"/>
</dbReference>
<evidence type="ECO:0000256" key="17">
    <source>
        <dbReference type="SAM" id="Coils"/>
    </source>
</evidence>
<dbReference type="FunFam" id="1.10.10.440:FF:000002">
    <property type="entry name" value="pre-mRNA-processing factor 40 homolog A isoform X1"/>
    <property type="match status" value="1"/>
</dbReference>
<keyword evidence="10" id="KW-0508">mRNA splicing</keyword>
<evidence type="ECO:0000256" key="8">
    <source>
        <dbReference type="ARBA" id="ARBA00022843"/>
    </source>
</evidence>
<dbReference type="SUPFAM" id="SSF81698">
    <property type="entry name" value="FF domain"/>
    <property type="match status" value="5"/>
</dbReference>
<organism evidence="21 22">
    <name type="scientific">Echeneis naucrates</name>
    <name type="common">Live sharksucker</name>
    <dbReference type="NCBI Taxonomy" id="173247"/>
    <lineage>
        <taxon>Eukaryota</taxon>
        <taxon>Metazoa</taxon>
        <taxon>Chordata</taxon>
        <taxon>Craniata</taxon>
        <taxon>Vertebrata</taxon>
        <taxon>Euteleostomi</taxon>
        <taxon>Actinopterygii</taxon>
        <taxon>Neopterygii</taxon>
        <taxon>Teleostei</taxon>
        <taxon>Neoteleostei</taxon>
        <taxon>Acanthomorphata</taxon>
        <taxon>Carangaria</taxon>
        <taxon>Carangiformes</taxon>
        <taxon>Echeneidae</taxon>
        <taxon>Echeneis</taxon>
    </lineage>
</organism>
<dbReference type="FunFam" id="1.10.10.440:FF:000012">
    <property type="entry name" value="pre-mRNA-processing factor 40 homolog A isoform X2"/>
    <property type="match status" value="1"/>
</dbReference>
<keyword evidence="3" id="KW-0488">Methylation</keyword>
<evidence type="ECO:0000256" key="2">
    <source>
        <dbReference type="ARBA" id="ARBA00004324"/>
    </source>
</evidence>
<keyword evidence="4" id="KW-1017">Isopeptide bond</keyword>
<dbReference type="FunFam" id="1.10.10.440:FF:000009">
    <property type="entry name" value="pre-mRNA-processing factor 40 homolog A isoform X1"/>
    <property type="match status" value="1"/>
</dbReference>
<evidence type="ECO:0000256" key="1">
    <source>
        <dbReference type="ARBA" id="ARBA00004109"/>
    </source>
</evidence>
<dbReference type="GO" id="GO:0016607">
    <property type="term" value="C:nuclear speck"/>
    <property type="evidence" value="ECO:0007669"/>
    <property type="project" value="UniProtKB-SubCell"/>
</dbReference>
<evidence type="ECO:0000256" key="12">
    <source>
        <dbReference type="ARBA" id="ARBA00057440"/>
    </source>
</evidence>
<dbReference type="FunFam" id="1.10.10.440:FF:000003">
    <property type="entry name" value="Pre-mRNA processing factor 40 homolog A"/>
    <property type="match status" value="1"/>
</dbReference>
<evidence type="ECO:0000313" key="21">
    <source>
        <dbReference type="Ensembl" id="ENSENLP00000039228.1"/>
    </source>
</evidence>
<dbReference type="InterPro" id="IPR039726">
    <property type="entry name" value="Prp40-like"/>
</dbReference>
<keyword evidence="22" id="KW-1185">Reference proteome</keyword>
<dbReference type="GO" id="GO:0016363">
    <property type="term" value="C:nuclear matrix"/>
    <property type="evidence" value="ECO:0007669"/>
    <property type="project" value="UniProtKB-SubCell"/>
</dbReference>
<dbReference type="PANTHER" id="PTHR11864:SF0">
    <property type="entry name" value="PRP40 PRE-MRNA PROCESSING FACTOR 40 HOMOLOG A (YEAST)"/>
    <property type="match status" value="1"/>
</dbReference>
<dbReference type="Pfam" id="PF25432">
    <property type="entry name" value="FF_PRPF40A"/>
    <property type="match status" value="1"/>
</dbReference>
<evidence type="ECO:0000259" key="19">
    <source>
        <dbReference type="PROSITE" id="PS50020"/>
    </source>
</evidence>
<dbReference type="SUPFAM" id="SSF51045">
    <property type="entry name" value="WW domain"/>
    <property type="match status" value="2"/>
</dbReference>
<evidence type="ECO:0000256" key="7">
    <source>
        <dbReference type="ARBA" id="ARBA00022737"/>
    </source>
</evidence>
<evidence type="ECO:0000256" key="13">
    <source>
        <dbReference type="ARBA" id="ARBA00061317"/>
    </source>
</evidence>
<comment type="function">
    <text evidence="12">Binds to WASL/N-WASP and suppresses its translocation from the nucleus to the cytoplasm, thereby inhibiting its cytoplasmic function. Plays a role in the regulation of cell morphology and cytoskeletal organization. Required in the control of cell shape and migration. May play a role in cytokinesis. May be involved in pre-mRNA splicing.</text>
</comment>
<feature type="domain" description="FF" evidence="20">
    <location>
        <begin position="201"/>
        <end position="255"/>
    </location>
</feature>
<reference evidence="21" key="3">
    <citation type="submission" date="2025-09" db="UniProtKB">
        <authorList>
            <consortium name="Ensembl"/>
        </authorList>
    </citation>
    <scope>IDENTIFICATION</scope>
</reference>
<dbReference type="PANTHER" id="PTHR11864">
    <property type="entry name" value="PRE-MRNA-PROCESSING PROTEIN PRP40"/>
    <property type="match status" value="1"/>
</dbReference>
<dbReference type="GO" id="GO:0003723">
    <property type="term" value="F:RNA binding"/>
    <property type="evidence" value="ECO:0007669"/>
    <property type="project" value="TreeGrafter"/>
</dbReference>
<dbReference type="InterPro" id="IPR002713">
    <property type="entry name" value="FF_domain"/>
</dbReference>
<evidence type="ECO:0000256" key="9">
    <source>
        <dbReference type="ARBA" id="ARBA00022990"/>
    </source>
</evidence>
<name>A0A665W5T5_ECHNA</name>
<feature type="domain" description="WW" evidence="19">
    <location>
        <begin position="1"/>
        <end position="32"/>
    </location>
</feature>
<keyword evidence="11" id="KW-0539">Nucleus</keyword>
<dbReference type="FunFam" id="1.10.10.440:FF:000011">
    <property type="entry name" value="pre-mRNA-processing factor 40 homolog A isoform X1"/>
    <property type="match status" value="1"/>
</dbReference>
<dbReference type="Pfam" id="PF01846">
    <property type="entry name" value="FF"/>
    <property type="match status" value="3"/>
</dbReference>